<dbReference type="Pfam" id="PF01585">
    <property type="entry name" value="G-patch"/>
    <property type="match status" value="1"/>
</dbReference>
<protein>
    <recommendedName>
        <fullName evidence="5">Angiogenic factor with G patch and FHA domains 1</fullName>
    </recommendedName>
</protein>
<dbReference type="PROSITE" id="PS50174">
    <property type="entry name" value="G_PATCH"/>
    <property type="match status" value="1"/>
</dbReference>
<sequence length="548" mass="61529">MLNMTDSLSAGDRQSEQFSNDDDDCDVTNQIKELNFEFRESLADRPEILKYIERLHTIIRRQQKKLNKFYNKLKDHRFVKYDGRTSRGTQTDEQTDPSKGEKKGIHSEPDISAPPTKNMGPWDSTEEGGSIIEEVKEAAENAMKQTSFVYEPTSGMYYDYSTGYYYNAELRMYYDGNSGRYLIYNEETKQYHFQNGEEVPSKNNTSQKRTKQCREKHKAKKPKESKCDDAEEGEITESSVSSSESDCSSDAEEDKKNDGTGLLRGDSGVGCEPCIRIIVEDTTVEKLRPGSLFMVTCKGGTMGREGDHAVLIPDINVSKHHAKFVFNPANSTYYIIDLGSRNGTWLDGERLSAALQESEAFELRHGAIIQAGGTKLLCHVHLGRDTCASCEPGLVQHVPDVPRENPVKNPEYKKQLQNLKKKFGVGNAPPDVYKVPGYEDRAEMRRNTVGSSHHSEKTHSSSLTEVMPQTNKGFKMLTKMGWSEGEKLGKDNRGLLEPIPLISNEGKTGLGAPSVVEPNVSASVKKKQAILQKTQDRYRNISKEECNT</sequence>
<feature type="domain" description="FHA" evidence="2">
    <location>
        <begin position="300"/>
        <end position="351"/>
    </location>
</feature>
<dbReference type="SUPFAM" id="SSF49879">
    <property type="entry name" value="SMAD/FHA domain"/>
    <property type="match status" value="1"/>
</dbReference>
<proteinExistence type="predicted"/>
<dbReference type="InterPro" id="IPR000253">
    <property type="entry name" value="FHA_dom"/>
</dbReference>
<feature type="compositionally biased region" description="Basic residues" evidence="1">
    <location>
        <begin position="208"/>
        <end position="221"/>
    </location>
</feature>
<dbReference type="AlphaFoldDB" id="A0AAW2I7Y8"/>
<feature type="region of interest" description="Disordered" evidence="1">
    <location>
        <begin position="81"/>
        <end position="123"/>
    </location>
</feature>
<dbReference type="Pfam" id="PF00498">
    <property type="entry name" value="FHA"/>
    <property type="match status" value="1"/>
</dbReference>
<evidence type="ECO:0000259" key="3">
    <source>
        <dbReference type="PROSITE" id="PS50174"/>
    </source>
</evidence>
<name>A0AAW2I7Y8_9NEOP</name>
<dbReference type="Pfam" id="PF17780">
    <property type="entry name" value="OCRE"/>
    <property type="match status" value="1"/>
</dbReference>
<reference evidence="4" key="1">
    <citation type="journal article" date="2024" name="Gigascience">
        <title>Chromosome-level genome of the poultry shaft louse Menopon gallinae provides insight into the host-switching and adaptive evolution of parasitic lice.</title>
        <authorList>
            <person name="Xu Y."/>
            <person name="Ma L."/>
            <person name="Liu S."/>
            <person name="Liang Y."/>
            <person name="Liu Q."/>
            <person name="He Z."/>
            <person name="Tian L."/>
            <person name="Duan Y."/>
            <person name="Cai W."/>
            <person name="Li H."/>
            <person name="Song F."/>
        </authorList>
    </citation>
    <scope>NUCLEOTIDE SEQUENCE</scope>
    <source>
        <strain evidence="4">Cailab_2023a</strain>
    </source>
</reference>
<dbReference type="PROSITE" id="PS50006">
    <property type="entry name" value="FHA_DOMAIN"/>
    <property type="match status" value="1"/>
</dbReference>
<evidence type="ECO:0008006" key="5">
    <source>
        <dbReference type="Google" id="ProtNLM"/>
    </source>
</evidence>
<evidence type="ECO:0000259" key="2">
    <source>
        <dbReference type="PROSITE" id="PS50006"/>
    </source>
</evidence>
<dbReference type="PANTHER" id="PTHR23106">
    <property type="entry name" value="ANGIOGENIC FACTOR WITH G PATCH AND FHA DOMAINS 1"/>
    <property type="match status" value="1"/>
</dbReference>
<feature type="compositionally biased region" description="Low complexity" evidence="1">
    <location>
        <begin position="236"/>
        <end position="246"/>
    </location>
</feature>
<dbReference type="InterPro" id="IPR000467">
    <property type="entry name" value="G_patch_dom"/>
</dbReference>
<accession>A0AAW2I7Y8</accession>
<dbReference type="SMART" id="SM00240">
    <property type="entry name" value="FHA"/>
    <property type="match status" value="1"/>
</dbReference>
<dbReference type="InterPro" id="IPR053027">
    <property type="entry name" value="AGGF1"/>
</dbReference>
<dbReference type="SMART" id="SM00443">
    <property type="entry name" value="G_patch"/>
    <property type="match status" value="1"/>
</dbReference>
<feature type="compositionally biased region" description="Basic and acidic residues" evidence="1">
    <location>
        <begin position="96"/>
        <end position="109"/>
    </location>
</feature>
<dbReference type="EMBL" id="JARGDH010000001">
    <property type="protein sequence ID" value="KAL0278269.1"/>
    <property type="molecule type" value="Genomic_DNA"/>
</dbReference>
<comment type="caution">
    <text evidence="4">The sequence shown here is derived from an EMBL/GenBank/DDBJ whole genome shotgun (WGS) entry which is preliminary data.</text>
</comment>
<gene>
    <name evidence="4" type="ORF">PYX00_000126</name>
</gene>
<dbReference type="Gene3D" id="2.60.200.20">
    <property type="match status" value="1"/>
</dbReference>
<dbReference type="PANTHER" id="PTHR23106:SF24">
    <property type="entry name" value="ANGIOGENIC FACTOR WITH G PATCH AND FHA DOMAINS 1"/>
    <property type="match status" value="1"/>
</dbReference>
<feature type="domain" description="G-patch" evidence="3">
    <location>
        <begin position="469"/>
        <end position="515"/>
    </location>
</feature>
<dbReference type="InterPro" id="IPR041591">
    <property type="entry name" value="OCRE"/>
</dbReference>
<feature type="region of interest" description="Disordered" evidence="1">
    <location>
        <begin position="194"/>
        <end position="262"/>
    </location>
</feature>
<organism evidence="4">
    <name type="scientific">Menopon gallinae</name>
    <name type="common">poultry shaft louse</name>
    <dbReference type="NCBI Taxonomy" id="328185"/>
    <lineage>
        <taxon>Eukaryota</taxon>
        <taxon>Metazoa</taxon>
        <taxon>Ecdysozoa</taxon>
        <taxon>Arthropoda</taxon>
        <taxon>Hexapoda</taxon>
        <taxon>Insecta</taxon>
        <taxon>Pterygota</taxon>
        <taxon>Neoptera</taxon>
        <taxon>Paraneoptera</taxon>
        <taxon>Psocodea</taxon>
        <taxon>Troctomorpha</taxon>
        <taxon>Phthiraptera</taxon>
        <taxon>Amblycera</taxon>
        <taxon>Menoponidae</taxon>
        <taxon>Menopon</taxon>
    </lineage>
</organism>
<dbReference type="InterPro" id="IPR008984">
    <property type="entry name" value="SMAD_FHA_dom_sf"/>
</dbReference>
<dbReference type="EMBL" id="JARGDH010000001">
    <property type="protein sequence ID" value="KAL0278268.1"/>
    <property type="molecule type" value="Genomic_DNA"/>
</dbReference>
<feature type="region of interest" description="Disordered" evidence="1">
    <location>
        <begin position="1"/>
        <end position="25"/>
    </location>
</feature>
<dbReference type="GO" id="GO:0003676">
    <property type="term" value="F:nucleic acid binding"/>
    <property type="evidence" value="ECO:0007669"/>
    <property type="project" value="InterPro"/>
</dbReference>
<evidence type="ECO:0000256" key="1">
    <source>
        <dbReference type="SAM" id="MobiDB-lite"/>
    </source>
</evidence>
<evidence type="ECO:0000313" key="4">
    <source>
        <dbReference type="EMBL" id="KAL0278269.1"/>
    </source>
</evidence>